<dbReference type="SMART" id="SM01375">
    <property type="entry name" value="Dynein_light"/>
    <property type="match status" value="1"/>
</dbReference>
<evidence type="ECO:0000313" key="11">
    <source>
        <dbReference type="WBParaSite" id="MCU_010047-RA"/>
    </source>
</evidence>
<evidence type="ECO:0000256" key="1">
    <source>
        <dbReference type="ARBA" id="ARBA00004123"/>
    </source>
</evidence>
<keyword evidence="5 10" id="KW-0493">Microtubule</keyword>
<protein>
    <recommendedName>
        <fullName evidence="10">Dynein light chain</fullName>
    </recommendedName>
</protein>
<evidence type="ECO:0000256" key="8">
    <source>
        <dbReference type="ARBA" id="ARBA00023212"/>
    </source>
</evidence>
<keyword evidence="7" id="KW-0653">Protein transport</keyword>
<dbReference type="Gene3D" id="3.30.740.10">
    <property type="entry name" value="Protein Inhibitor Of Neuronal Nitric Oxide Synthase"/>
    <property type="match status" value="1"/>
</dbReference>
<keyword evidence="6" id="KW-0509">mRNA transport</keyword>
<organism evidence="11">
    <name type="scientific">Mesocestoides corti</name>
    <name type="common">Flatworm</name>
    <dbReference type="NCBI Taxonomy" id="53468"/>
    <lineage>
        <taxon>Eukaryota</taxon>
        <taxon>Metazoa</taxon>
        <taxon>Spiralia</taxon>
        <taxon>Lophotrochozoa</taxon>
        <taxon>Platyhelminthes</taxon>
        <taxon>Cestoda</taxon>
        <taxon>Eucestoda</taxon>
        <taxon>Cyclophyllidea</taxon>
        <taxon>Mesocestoididae</taxon>
        <taxon>Mesocestoides</taxon>
    </lineage>
</organism>
<dbReference type="GO" id="GO:0005868">
    <property type="term" value="C:cytoplasmic dynein complex"/>
    <property type="evidence" value="ECO:0007669"/>
    <property type="project" value="TreeGrafter"/>
</dbReference>
<dbReference type="AlphaFoldDB" id="A0A5K3FU70"/>
<dbReference type="GO" id="GO:0051028">
    <property type="term" value="P:mRNA transport"/>
    <property type="evidence" value="ECO:0007669"/>
    <property type="project" value="UniProtKB-KW"/>
</dbReference>
<keyword evidence="10" id="KW-0243">Dynein</keyword>
<dbReference type="WBParaSite" id="MCU_010047-RA">
    <property type="protein sequence ID" value="MCU_010047-RA"/>
    <property type="gene ID" value="MCU_010047"/>
</dbReference>
<keyword evidence="10" id="KW-0505">Motor protein</keyword>
<comment type="subcellular location">
    <subcellularLocation>
        <location evidence="2 10">Cytoplasm</location>
        <location evidence="2 10">Cytoskeleton</location>
    </subcellularLocation>
    <subcellularLocation>
        <location evidence="1">Nucleus</location>
    </subcellularLocation>
</comment>
<dbReference type="PANTHER" id="PTHR11886:SF35">
    <property type="entry name" value="DYNEIN LIGHT CHAIN"/>
    <property type="match status" value="1"/>
</dbReference>
<sequence length="91" mass="10753">MIRPQERMEVRSSKMSMDMQRMAMDTAQRALEEDAEPRAVASSIKRKFDQLYDPHWQCIVGNHFASYVTHEENKFIYFNQGKIAILLWKTA</sequence>
<dbReference type="InterPro" id="IPR001372">
    <property type="entry name" value="Dynein_light_chain_typ-1/2"/>
</dbReference>
<keyword evidence="3" id="KW-0813">Transport</keyword>
<evidence type="ECO:0000256" key="7">
    <source>
        <dbReference type="ARBA" id="ARBA00022927"/>
    </source>
</evidence>
<dbReference type="FunFam" id="3.30.740.10:FF:000005">
    <property type="entry name" value="Dynein light chain"/>
    <property type="match status" value="1"/>
</dbReference>
<comment type="similarity">
    <text evidence="10">Belongs to the dynein light chain family.</text>
</comment>
<evidence type="ECO:0000256" key="3">
    <source>
        <dbReference type="ARBA" id="ARBA00022448"/>
    </source>
</evidence>
<accession>A0A5K3FU70</accession>
<evidence type="ECO:0000256" key="10">
    <source>
        <dbReference type="RuleBase" id="RU365010"/>
    </source>
</evidence>
<dbReference type="GO" id="GO:0015031">
    <property type="term" value="P:protein transport"/>
    <property type="evidence" value="ECO:0007669"/>
    <property type="project" value="UniProtKB-KW"/>
</dbReference>
<dbReference type="Pfam" id="PF01221">
    <property type="entry name" value="Dynein_light"/>
    <property type="match status" value="1"/>
</dbReference>
<dbReference type="GO" id="GO:0005634">
    <property type="term" value="C:nucleus"/>
    <property type="evidence" value="ECO:0007669"/>
    <property type="project" value="UniProtKB-SubCell"/>
</dbReference>
<keyword evidence="4 10" id="KW-0963">Cytoplasm</keyword>
<name>A0A5K3FU70_MESCO</name>
<evidence type="ECO:0000256" key="4">
    <source>
        <dbReference type="ARBA" id="ARBA00022490"/>
    </source>
</evidence>
<keyword evidence="9" id="KW-0539">Nucleus</keyword>
<evidence type="ECO:0000256" key="2">
    <source>
        <dbReference type="ARBA" id="ARBA00004245"/>
    </source>
</evidence>
<reference evidence="11" key="1">
    <citation type="submission" date="2019-11" db="UniProtKB">
        <authorList>
            <consortium name="WormBaseParasite"/>
        </authorList>
    </citation>
    <scope>IDENTIFICATION</scope>
</reference>
<evidence type="ECO:0000256" key="5">
    <source>
        <dbReference type="ARBA" id="ARBA00022701"/>
    </source>
</evidence>
<dbReference type="GO" id="GO:0007017">
    <property type="term" value="P:microtubule-based process"/>
    <property type="evidence" value="ECO:0007669"/>
    <property type="project" value="InterPro"/>
</dbReference>
<dbReference type="GO" id="GO:0005874">
    <property type="term" value="C:microtubule"/>
    <property type="evidence" value="ECO:0007669"/>
    <property type="project" value="UniProtKB-KW"/>
</dbReference>
<dbReference type="InterPro" id="IPR037177">
    <property type="entry name" value="DLC_sf"/>
</dbReference>
<dbReference type="SUPFAM" id="SSF54648">
    <property type="entry name" value="DLC"/>
    <property type="match status" value="1"/>
</dbReference>
<dbReference type="PANTHER" id="PTHR11886">
    <property type="entry name" value="DYNEIN LIGHT CHAIN"/>
    <property type="match status" value="1"/>
</dbReference>
<proteinExistence type="inferred from homology"/>
<dbReference type="GO" id="GO:0045505">
    <property type="term" value="F:dynein intermediate chain binding"/>
    <property type="evidence" value="ECO:0007669"/>
    <property type="project" value="TreeGrafter"/>
</dbReference>
<evidence type="ECO:0000256" key="9">
    <source>
        <dbReference type="ARBA" id="ARBA00023242"/>
    </source>
</evidence>
<keyword evidence="8 10" id="KW-0206">Cytoskeleton</keyword>
<evidence type="ECO:0000256" key="6">
    <source>
        <dbReference type="ARBA" id="ARBA00022816"/>
    </source>
</evidence>